<dbReference type="WBParaSite" id="scaffold3735_cov226.g7050">
    <property type="protein sequence ID" value="scaffold3735_cov226.g7050"/>
    <property type="gene ID" value="scaffold3735_cov226.g7050"/>
</dbReference>
<name>A0A915MIK8_MELJA</name>
<organism evidence="1 2">
    <name type="scientific">Meloidogyne javanica</name>
    <name type="common">Root-knot nematode worm</name>
    <dbReference type="NCBI Taxonomy" id="6303"/>
    <lineage>
        <taxon>Eukaryota</taxon>
        <taxon>Metazoa</taxon>
        <taxon>Ecdysozoa</taxon>
        <taxon>Nematoda</taxon>
        <taxon>Chromadorea</taxon>
        <taxon>Rhabditida</taxon>
        <taxon>Tylenchina</taxon>
        <taxon>Tylenchomorpha</taxon>
        <taxon>Tylenchoidea</taxon>
        <taxon>Meloidogynidae</taxon>
        <taxon>Meloidogyninae</taxon>
        <taxon>Meloidogyne</taxon>
        <taxon>Meloidogyne incognita group</taxon>
    </lineage>
</organism>
<protein>
    <submittedName>
        <fullName evidence="2">Uncharacterized protein</fullName>
    </submittedName>
</protein>
<evidence type="ECO:0000313" key="1">
    <source>
        <dbReference type="Proteomes" id="UP000887561"/>
    </source>
</evidence>
<evidence type="ECO:0000313" key="2">
    <source>
        <dbReference type="WBParaSite" id="scaffold3735_cov226.g7050"/>
    </source>
</evidence>
<reference evidence="2" key="1">
    <citation type="submission" date="2022-11" db="UniProtKB">
        <authorList>
            <consortium name="WormBaseParasite"/>
        </authorList>
    </citation>
    <scope>IDENTIFICATION</scope>
</reference>
<dbReference type="AlphaFoldDB" id="A0A915MIK8"/>
<dbReference type="Proteomes" id="UP000887561">
    <property type="component" value="Unplaced"/>
</dbReference>
<keyword evidence="1" id="KW-1185">Reference proteome</keyword>
<proteinExistence type="predicted"/>
<sequence>MLNILSFNSKPTKSFNKREIEQRYKNEFSGLYLTRKNVKEMFGEYEDRKVSIWEELDRKFNQKQIIEEDIKKISQMRSFDIRQHDIVLSPSVFRPSILNPRIMNFKQKLGTSEIGEKCQKRQMPLELLVEIIKAATYPNAILDLKTLKQLET</sequence>
<accession>A0A915MIK8</accession>